<dbReference type="Gene3D" id="3.90.1750.10">
    <property type="entry name" value="Hect, E3 ligase catalytic domains"/>
    <property type="match status" value="1"/>
</dbReference>
<name>A0ABQ0GE94_9PEZI</name>
<dbReference type="RefSeq" id="XP_070917720.1">
    <property type="nucleotide sequence ID" value="XM_071061619.1"/>
</dbReference>
<evidence type="ECO:0000256" key="1">
    <source>
        <dbReference type="ARBA" id="ARBA00000885"/>
    </source>
</evidence>
<sequence length="1167" mass="130736">MFPTFTGSSRKTRNVNLSGQKATNPFTSTSWAPSSAVGASKTVAHAQAERQQRQQERERLKAARHIQKSWRGHRVRRTLRAERRRIVDRLYEGQVFVDVVQRTVEAIPLVLSVYQASNPDDNRRLSLLAHDLLKTRFTAFVSGAIEAPRLNKLAGVVVAALERIPYLDSACPQVQILLETVVEISRARPQSLQPVLGRYYGMLGKYCRNLGQTSHLLDLIRHAVVTPLLASNAPESFTRAAYYEFASSFLTQPDLFLFESNVDSFAAHVDINHLSDSLLARLSAEAGTSGPQEGLMWLLAHFVVLQKTRKQEVLHSRSLKALYSLLSAISDQVRAGFAPSDMRDPGESDGVEELGGQTLPPYVSDKLASLTDRDEISRLLEKFTSARGITSGSELEDAASLAGYVLTLVYCFPTLSDDVRMRLYLADIPTRHGSVPAVKFFWNASSKTSAFSSIVSDGDTALVILRQRHSSGLAAASEAESPWHREWRTILLFLELYVFVLRLTDDDDFFSGLGSGASFGGSGSRLRSSCLHLGDLKRLTLFLKHLGFTLYYHSTELLGSTTGAADASNSFDGVLTSSSRPRSRAGGSHASAAPRFVLTAGVGFDAFRSLVSTAMRMIYERDSRRQFLPHQHWLMTSKFDMEGFLSAVVLEEQRQHELAESGDEDEGDGSDPDERLSFTLQGQRRSRQAQLEKIRVMRKRDARERLRAATAPKLEVLRNMPFVIPFDMRVQIFRQFVHLDKHRRRGGNIDPDRWRLWLLAQHGGLSPDGGRDVLSRHKARIKRGRLFSDAMDAFWDLGEGLKEPIQISFVDEFGMEEAGIDGGGVTKEFLTSVTTEAFTQDQRLFVTNSKNAYYPNPRALDQQKNVLREAGVQEDSDVWRESITDLLHQYEFLGRVIGKCLYEGILIDIVFAGFFLLKWASSGVDTYRANINDLRELDEELYQGMLHLKDYPDVSDLSLDFTITDQVSLPNEPVRTVTHNLVPNGENVAVTNENRPLYISYVARHRLVAQPYAQTRAFLRGLGMIIDPAWLSMFNQNELQRLVGGDSSEIDVEDLRRHTVYSGVYAIGDDGQEHPTVRLFWEVMHDLEDHERRDVLKYVTSTPRGPLLGFSQLRPPFSIRDGGTDQDRLPSASTCVNLLKLPQYTSAAVLKSKLLYAVTSGAGFDLS</sequence>
<dbReference type="SUPFAM" id="SSF56204">
    <property type="entry name" value="Hect, E3 ligase catalytic domain"/>
    <property type="match status" value="1"/>
</dbReference>
<dbReference type="CDD" id="cd00078">
    <property type="entry name" value="HECTc"/>
    <property type="match status" value="1"/>
</dbReference>
<dbReference type="InterPro" id="IPR000569">
    <property type="entry name" value="HECT_dom"/>
</dbReference>
<dbReference type="InterPro" id="IPR044611">
    <property type="entry name" value="E3A/B/C-like"/>
</dbReference>
<dbReference type="Gene3D" id="3.30.2160.10">
    <property type="entry name" value="Hect, E3 ligase catalytic domain"/>
    <property type="match status" value="1"/>
</dbReference>
<keyword evidence="3" id="KW-0808">Transferase</keyword>
<evidence type="ECO:0000256" key="2">
    <source>
        <dbReference type="ARBA" id="ARBA00012485"/>
    </source>
</evidence>
<dbReference type="PANTHER" id="PTHR45700:SF2">
    <property type="entry name" value="UBIQUITIN-PROTEIN LIGASE E3C"/>
    <property type="match status" value="1"/>
</dbReference>
<dbReference type="Pfam" id="PF00632">
    <property type="entry name" value="HECT"/>
    <property type="match status" value="1"/>
</dbReference>
<protein>
    <recommendedName>
        <fullName evidence="2">HECT-type E3 ubiquitin transferase</fullName>
        <ecNumber evidence="2">2.3.2.26</ecNumber>
    </recommendedName>
</protein>
<dbReference type="PROSITE" id="PS50096">
    <property type="entry name" value="IQ"/>
    <property type="match status" value="1"/>
</dbReference>
<feature type="compositionally biased region" description="Polar residues" evidence="6">
    <location>
        <begin position="1"/>
        <end position="33"/>
    </location>
</feature>
<dbReference type="GO" id="GO:0016874">
    <property type="term" value="F:ligase activity"/>
    <property type="evidence" value="ECO:0007669"/>
    <property type="project" value="UniProtKB-KW"/>
</dbReference>
<dbReference type="PANTHER" id="PTHR45700">
    <property type="entry name" value="UBIQUITIN-PROTEIN LIGASE E3C"/>
    <property type="match status" value="1"/>
</dbReference>
<keyword evidence="9" id="KW-1185">Reference proteome</keyword>
<evidence type="ECO:0000256" key="4">
    <source>
        <dbReference type="ARBA" id="ARBA00022786"/>
    </source>
</evidence>
<organism evidence="8 9">
    <name type="scientific">Madurella fahalii</name>
    <dbReference type="NCBI Taxonomy" id="1157608"/>
    <lineage>
        <taxon>Eukaryota</taxon>
        <taxon>Fungi</taxon>
        <taxon>Dikarya</taxon>
        <taxon>Ascomycota</taxon>
        <taxon>Pezizomycotina</taxon>
        <taxon>Sordariomycetes</taxon>
        <taxon>Sordariomycetidae</taxon>
        <taxon>Sordariales</taxon>
        <taxon>Sordariales incertae sedis</taxon>
        <taxon>Madurella</taxon>
    </lineage>
</organism>
<dbReference type="InterPro" id="IPR035983">
    <property type="entry name" value="Hect_E3_ubiquitin_ligase"/>
</dbReference>
<keyword evidence="8" id="KW-0436">Ligase</keyword>
<dbReference type="Proteomes" id="UP001628179">
    <property type="component" value="Unassembled WGS sequence"/>
</dbReference>
<feature type="compositionally biased region" description="Basic and acidic residues" evidence="6">
    <location>
        <begin position="47"/>
        <end position="59"/>
    </location>
</feature>
<keyword evidence="4 5" id="KW-0833">Ubl conjugation pathway</keyword>
<feature type="domain" description="HECT" evidence="7">
    <location>
        <begin position="801"/>
        <end position="1167"/>
    </location>
</feature>
<evidence type="ECO:0000256" key="3">
    <source>
        <dbReference type="ARBA" id="ARBA00022679"/>
    </source>
</evidence>
<proteinExistence type="predicted"/>
<evidence type="ECO:0000259" key="7">
    <source>
        <dbReference type="PROSITE" id="PS50237"/>
    </source>
</evidence>
<feature type="compositionally biased region" description="Acidic residues" evidence="6">
    <location>
        <begin position="660"/>
        <end position="671"/>
    </location>
</feature>
<dbReference type="EC" id="2.3.2.26" evidence="2"/>
<reference evidence="8 9" key="1">
    <citation type="submission" date="2024-09" db="EMBL/GenBank/DDBJ databases">
        <title>Itraconazole resistance in Madurella fahalii resulting from another homologue of gene encoding cytochrome P450 14-alpha sterol demethylase (CYP51).</title>
        <authorList>
            <person name="Yoshioka I."/>
            <person name="Fahal A.H."/>
            <person name="Kaneko S."/>
            <person name="Yaguchi T."/>
        </authorList>
    </citation>
    <scope>NUCLEOTIDE SEQUENCE [LARGE SCALE GENOMIC DNA]</scope>
    <source>
        <strain evidence="8 9">IFM 68171</strain>
    </source>
</reference>
<evidence type="ECO:0000256" key="5">
    <source>
        <dbReference type="PROSITE-ProRule" id="PRU00104"/>
    </source>
</evidence>
<evidence type="ECO:0000256" key="6">
    <source>
        <dbReference type="SAM" id="MobiDB-lite"/>
    </source>
</evidence>
<comment type="caution">
    <text evidence="8">The sequence shown here is derived from an EMBL/GenBank/DDBJ whole genome shotgun (WGS) entry which is preliminary data.</text>
</comment>
<comment type="catalytic activity">
    <reaction evidence="1">
        <text>S-ubiquitinyl-[E2 ubiquitin-conjugating enzyme]-L-cysteine + [acceptor protein]-L-lysine = [E2 ubiquitin-conjugating enzyme]-L-cysteine + N(6)-ubiquitinyl-[acceptor protein]-L-lysine.</text>
        <dbReference type="EC" id="2.3.2.26"/>
    </reaction>
</comment>
<gene>
    <name evidence="8" type="primary">HUL5</name>
    <name evidence="8" type="ORF">MFIFM68171_06199</name>
</gene>
<feature type="region of interest" description="Disordered" evidence="6">
    <location>
        <begin position="655"/>
        <end position="689"/>
    </location>
</feature>
<dbReference type="Gene3D" id="3.30.2410.10">
    <property type="entry name" value="Hect, E3 ligase catalytic domain"/>
    <property type="match status" value="1"/>
</dbReference>
<dbReference type="EMBL" id="BAAFSV010000003">
    <property type="protein sequence ID" value="GAB1315989.1"/>
    <property type="molecule type" value="Genomic_DNA"/>
</dbReference>
<feature type="active site" description="Glycyl thioester intermediate" evidence="5">
    <location>
        <position position="1135"/>
    </location>
</feature>
<dbReference type="SMART" id="SM00119">
    <property type="entry name" value="HECTc"/>
    <property type="match status" value="1"/>
</dbReference>
<dbReference type="PROSITE" id="PS50237">
    <property type="entry name" value="HECT"/>
    <property type="match status" value="1"/>
</dbReference>
<feature type="region of interest" description="Disordered" evidence="6">
    <location>
        <begin position="1"/>
        <end position="59"/>
    </location>
</feature>
<accession>A0ABQ0GE94</accession>
<dbReference type="GeneID" id="98176942"/>
<evidence type="ECO:0000313" key="9">
    <source>
        <dbReference type="Proteomes" id="UP001628179"/>
    </source>
</evidence>
<evidence type="ECO:0000313" key="8">
    <source>
        <dbReference type="EMBL" id="GAB1315989.1"/>
    </source>
</evidence>